<dbReference type="InParanoid" id="A0A2V0NQ13"/>
<organism evidence="2 3">
    <name type="scientific">Raphidocelis subcapitata</name>
    <dbReference type="NCBI Taxonomy" id="307507"/>
    <lineage>
        <taxon>Eukaryota</taxon>
        <taxon>Viridiplantae</taxon>
        <taxon>Chlorophyta</taxon>
        <taxon>core chlorophytes</taxon>
        <taxon>Chlorophyceae</taxon>
        <taxon>CS clade</taxon>
        <taxon>Sphaeropleales</taxon>
        <taxon>Selenastraceae</taxon>
        <taxon>Raphidocelis</taxon>
    </lineage>
</organism>
<evidence type="ECO:0000313" key="2">
    <source>
        <dbReference type="EMBL" id="GBF87600.1"/>
    </source>
</evidence>
<feature type="chain" id="PRO_5015879142" evidence="1">
    <location>
        <begin position="24"/>
        <end position="81"/>
    </location>
</feature>
<feature type="signal peptide" evidence="1">
    <location>
        <begin position="1"/>
        <end position="23"/>
    </location>
</feature>
<dbReference type="EMBL" id="BDRX01000001">
    <property type="protein sequence ID" value="GBF87600.1"/>
    <property type="molecule type" value="Genomic_DNA"/>
</dbReference>
<dbReference type="AlphaFoldDB" id="A0A2V0NQ13"/>
<evidence type="ECO:0000256" key="1">
    <source>
        <dbReference type="SAM" id="SignalP"/>
    </source>
</evidence>
<dbReference type="Proteomes" id="UP000247498">
    <property type="component" value="Unassembled WGS sequence"/>
</dbReference>
<evidence type="ECO:0000313" key="3">
    <source>
        <dbReference type="Proteomes" id="UP000247498"/>
    </source>
</evidence>
<accession>A0A2V0NQ13</accession>
<reference evidence="2 3" key="1">
    <citation type="journal article" date="2018" name="Sci. Rep.">
        <title>Raphidocelis subcapitata (=Pseudokirchneriella subcapitata) provides an insight into genome evolution and environmental adaptations in the Sphaeropleales.</title>
        <authorList>
            <person name="Suzuki S."/>
            <person name="Yamaguchi H."/>
            <person name="Nakajima N."/>
            <person name="Kawachi M."/>
        </authorList>
    </citation>
    <scope>NUCLEOTIDE SEQUENCE [LARGE SCALE GENOMIC DNA]</scope>
    <source>
        <strain evidence="2 3">NIES-35</strain>
    </source>
</reference>
<keyword evidence="3" id="KW-1185">Reference proteome</keyword>
<gene>
    <name evidence="2" type="ORF">Rsub_00311</name>
</gene>
<comment type="caution">
    <text evidence="2">The sequence shown here is derived from an EMBL/GenBank/DDBJ whole genome shotgun (WGS) entry which is preliminary data.</text>
</comment>
<keyword evidence="1" id="KW-0732">Signal</keyword>
<proteinExistence type="predicted"/>
<sequence length="81" mass="8656">MPRAQTLLLALVALMAFATMAYAERPRKLLQVAVSAPFANVGTGNGATNVNTPWARIFTRPDGSTAVNVPGIFQSFINGRH</sequence>
<name>A0A2V0NQ13_9CHLO</name>
<protein>
    <submittedName>
        <fullName evidence="2">Uncharacterized protein</fullName>
    </submittedName>
</protein>